<feature type="domain" description="Antirepressor protein ant N-terminal" evidence="1">
    <location>
        <begin position="3"/>
        <end position="110"/>
    </location>
</feature>
<dbReference type="PRINTS" id="PR01994">
    <property type="entry name" value="ANTIREPRESSR"/>
</dbReference>
<dbReference type="EMBL" id="AP006618">
    <property type="protein sequence ID" value="BAD56319.1"/>
    <property type="molecule type" value="Genomic_DNA"/>
</dbReference>
<accession>Q5YZS2</accession>
<evidence type="ECO:0000313" key="3">
    <source>
        <dbReference type="Proteomes" id="UP000006820"/>
    </source>
</evidence>
<keyword evidence="3" id="KW-1185">Reference proteome</keyword>
<dbReference type="AlphaFoldDB" id="Q5YZS2"/>
<evidence type="ECO:0000259" key="1">
    <source>
        <dbReference type="Pfam" id="PF10547"/>
    </source>
</evidence>
<dbReference type="HOGENOM" id="CLU_096376_0_0_11"/>
<gene>
    <name evidence="2" type="ordered locus">NFA_14740</name>
</gene>
<dbReference type="KEGG" id="nfa:NFA_14740"/>
<dbReference type="Proteomes" id="UP000006820">
    <property type="component" value="Chromosome"/>
</dbReference>
<dbReference type="STRING" id="247156.NFA_14740"/>
<reference evidence="2 3" key="1">
    <citation type="journal article" date="2004" name="Proc. Natl. Acad. Sci. U.S.A.">
        <title>The complete genomic sequence of Nocardia farcinica IFM 10152.</title>
        <authorList>
            <person name="Ishikawa J."/>
            <person name="Yamashita A."/>
            <person name="Mikami Y."/>
            <person name="Hoshino Y."/>
            <person name="Kurita H."/>
            <person name="Hotta K."/>
            <person name="Shiba T."/>
            <person name="Hattori M."/>
        </authorList>
    </citation>
    <scope>NUCLEOTIDE SEQUENCE [LARGE SCALE GENOMIC DNA]</scope>
    <source>
        <strain evidence="2 3">IFM 10152</strain>
    </source>
</reference>
<dbReference type="Pfam" id="PF10547">
    <property type="entry name" value="P22_AR_N"/>
    <property type="match status" value="1"/>
</dbReference>
<name>Q5YZS2_NOCFA</name>
<proteinExistence type="predicted"/>
<dbReference type="eggNOG" id="COG3645">
    <property type="taxonomic scope" value="Bacteria"/>
</dbReference>
<organism evidence="2 3">
    <name type="scientific">Nocardia farcinica (strain IFM 10152)</name>
    <dbReference type="NCBI Taxonomy" id="247156"/>
    <lineage>
        <taxon>Bacteria</taxon>
        <taxon>Bacillati</taxon>
        <taxon>Actinomycetota</taxon>
        <taxon>Actinomycetes</taxon>
        <taxon>Mycobacteriales</taxon>
        <taxon>Nocardiaceae</taxon>
        <taxon>Nocardia</taxon>
    </lineage>
</organism>
<sequence length="228" mass="24846">MRGADAALVATLIDDKPHVALRPMCDALGIDADTQARKLKSRSWATTVIRTVVAADGKAREMLMIDRRTMTMWLATIDENRVAESARPVVRAFQAEAADALDAYFATGVAVNPRGTLSTFDVLRAQIDQIEAAHRTAEEAKAIAAKTDARLDAIEGRHDWYSALGYARLHKIENTSTRFLNQVGRQASAIAAAHGIRPVKVPHALYGEVNSLPAWVWERAFSGRDGAA</sequence>
<evidence type="ECO:0000313" key="2">
    <source>
        <dbReference type="EMBL" id="BAD56319.1"/>
    </source>
</evidence>
<dbReference type="InterPro" id="IPR018875">
    <property type="entry name" value="Antirepressor_Ant_N"/>
</dbReference>
<protein>
    <submittedName>
        <fullName evidence="2">Putative prophage antirepressor</fullName>
    </submittedName>
</protein>